<proteinExistence type="predicted"/>
<name>A0AAP0HKX5_9MAGN</name>
<accession>A0AAP0HKX5</accession>
<sequence length="50" mass="5439">MREPLRWSDMTSFVDPTKFPLMNTAGSGELLPILERALSISLPSGSKSSS</sequence>
<gene>
    <name evidence="1" type="ORF">Syun_028944</name>
</gene>
<reference evidence="1 2" key="1">
    <citation type="submission" date="2024-01" db="EMBL/GenBank/DDBJ databases">
        <title>Genome assemblies of Stephania.</title>
        <authorList>
            <person name="Yang L."/>
        </authorList>
    </citation>
    <scope>NUCLEOTIDE SEQUENCE [LARGE SCALE GENOMIC DNA]</scope>
    <source>
        <strain evidence="1">YNDBR</strain>
        <tissue evidence="1">Leaf</tissue>
    </source>
</reference>
<protein>
    <submittedName>
        <fullName evidence="1">Uncharacterized protein</fullName>
    </submittedName>
</protein>
<dbReference type="EMBL" id="JBBNAF010000013">
    <property type="protein sequence ID" value="KAK9086550.1"/>
    <property type="molecule type" value="Genomic_DNA"/>
</dbReference>
<keyword evidence="2" id="KW-1185">Reference proteome</keyword>
<evidence type="ECO:0000313" key="1">
    <source>
        <dbReference type="EMBL" id="KAK9086550.1"/>
    </source>
</evidence>
<comment type="caution">
    <text evidence="1">The sequence shown here is derived from an EMBL/GenBank/DDBJ whole genome shotgun (WGS) entry which is preliminary data.</text>
</comment>
<organism evidence="1 2">
    <name type="scientific">Stephania yunnanensis</name>
    <dbReference type="NCBI Taxonomy" id="152371"/>
    <lineage>
        <taxon>Eukaryota</taxon>
        <taxon>Viridiplantae</taxon>
        <taxon>Streptophyta</taxon>
        <taxon>Embryophyta</taxon>
        <taxon>Tracheophyta</taxon>
        <taxon>Spermatophyta</taxon>
        <taxon>Magnoliopsida</taxon>
        <taxon>Ranunculales</taxon>
        <taxon>Menispermaceae</taxon>
        <taxon>Menispermoideae</taxon>
        <taxon>Cissampelideae</taxon>
        <taxon>Stephania</taxon>
    </lineage>
</organism>
<dbReference type="Proteomes" id="UP001420932">
    <property type="component" value="Unassembled WGS sequence"/>
</dbReference>
<dbReference type="AlphaFoldDB" id="A0AAP0HKX5"/>
<evidence type="ECO:0000313" key="2">
    <source>
        <dbReference type="Proteomes" id="UP001420932"/>
    </source>
</evidence>